<dbReference type="EMBL" id="BONY01000001">
    <property type="protein sequence ID" value="GIH01991.1"/>
    <property type="molecule type" value="Genomic_DNA"/>
</dbReference>
<accession>A0A8J3VCW6</accession>
<dbReference type="RefSeq" id="WP_203905946.1">
    <property type="nucleotide sequence ID" value="NZ_BONY01000001.1"/>
</dbReference>
<evidence type="ECO:0000313" key="1">
    <source>
        <dbReference type="EMBL" id="GIH01991.1"/>
    </source>
</evidence>
<comment type="caution">
    <text evidence="1">The sequence shown here is derived from an EMBL/GenBank/DDBJ whole genome shotgun (WGS) entry which is preliminary data.</text>
</comment>
<dbReference type="AlphaFoldDB" id="A0A8J3VCW6"/>
<organism evidence="1 2">
    <name type="scientific">Rhizocola hellebori</name>
    <dbReference type="NCBI Taxonomy" id="1392758"/>
    <lineage>
        <taxon>Bacteria</taxon>
        <taxon>Bacillati</taxon>
        <taxon>Actinomycetota</taxon>
        <taxon>Actinomycetes</taxon>
        <taxon>Micromonosporales</taxon>
        <taxon>Micromonosporaceae</taxon>
        <taxon>Rhizocola</taxon>
    </lineage>
</organism>
<evidence type="ECO:0000313" key="2">
    <source>
        <dbReference type="Proteomes" id="UP000612899"/>
    </source>
</evidence>
<name>A0A8J3VCW6_9ACTN</name>
<gene>
    <name evidence="1" type="ORF">Rhe02_00580</name>
</gene>
<sequence>MSIQDRLAPDRVAGHLATGILVDGDVVLIPAPPEALFDRERQFQVLIFPTELTEHSKIDALDCWKFGSFALEDRERRPVAMTGRLTHHSTYAAQIGEVDSRRLASTLEDRDGDLWAALWELDAVPRGINEISPELLAQADRIEREQHLPKRTHHTFDDYGDMTGGWCIFFCFCLPHKHD</sequence>
<protein>
    <submittedName>
        <fullName evidence="1">Uncharacterized protein</fullName>
    </submittedName>
</protein>
<keyword evidence="2" id="KW-1185">Reference proteome</keyword>
<proteinExistence type="predicted"/>
<reference evidence="1" key="1">
    <citation type="submission" date="2021-01" db="EMBL/GenBank/DDBJ databases">
        <title>Whole genome shotgun sequence of Rhizocola hellebori NBRC 109834.</title>
        <authorList>
            <person name="Komaki H."/>
            <person name="Tamura T."/>
        </authorList>
    </citation>
    <scope>NUCLEOTIDE SEQUENCE</scope>
    <source>
        <strain evidence="1">NBRC 109834</strain>
    </source>
</reference>
<dbReference type="Proteomes" id="UP000612899">
    <property type="component" value="Unassembled WGS sequence"/>
</dbReference>